<evidence type="ECO:0000256" key="1">
    <source>
        <dbReference type="SAM" id="MobiDB-lite"/>
    </source>
</evidence>
<comment type="caution">
    <text evidence="2">The sequence shown here is derived from an EMBL/GenBank/DDBJ whole genome shotgun (WGS) entry which is preliminary data.</text>
</comment>
<feature type="compositionally biased region" description="Polar residues" evidence="1">
    <location>
        <begin position="43"/>
        <end position="53"/>
    </location>
</feature>
<dbReference type="EMBL" id="CAVLGL010000082">
    <property type="protein sequence ID" value="CAK1587691.1"/>
    <property type="molecule type" value="Genomic_DNA"/>
</dbReference>
<evidence type="ECO:0000313" key="3">
    <source>
        <dbReference type="Proteomes" id="UP001314205"/>
    </source>
</evidence>
<gene>
    <name evidence="2" type="ORF">PARMNEM_LOCUS8439</name>
</gene>
<proteinExistence type="predicted"/>
<feature type="compositionally biased region" description="Basic and acidic residues" evidence="1">
    <location>
        <begin position="54"/>
        <end position="64"/>
    </location>
</feature>
<name>A0AAV1KXD9_9NEOP</name>
<feature type="compositionally biased region" description="Basic residues" evidence="1">
    <location>
        <begin position="1"/>
        <end position="13"/>
    </location>
</feature>
<sequence length="290" mass="32756">MRPPKQKSAKKKKLEYDNPMGSSSQEIPNKTAEIEVEDGEENNLAQPLTFSHTPKSENSRRHTTADLPKRQMSAAFGQLTNILTKIQNERTPPPKEYDNFDIFSKLLAKKLRELPPDDRKLFMYDIDTLFINRIKERLIRRQTPLLSPIPVIFPSIVKCITNFKPSFNPQTSYSEPLPNTSPIPSHPSTSQTSHSESLRNTSPIPSRPSTSQPSYPEPLPNTSPIPSLPSTSTTSYSTSTSQYKIQIITSDEVPLKGQNIISEALLKAYQNLDSYEKLIYTYIGFNKTSL</sequence>
<evidence type="ECO:0008006" key="4">
    <source>
        <dbReference type="Google" id="ProtNLM"/>
    </source>
</evidence>
<accession>A0AAV1KXD9</accession>
<protein>
    <recommendedName>
        <fullName evidence="4">BESS domain-containing protein</fullName>
    </recommendedName>
</protein>
<feature type="compositionally biased region" description="Low complexity" evidence="1">
    <location>
        <begin position="186"/>
        <end position="195"/>
    </location>
</feature>
<dbReference type="Proteomes" id="UP001314205">
    <property type="component" value="Unassembled WGS sequence"/>
</dbReference>
<feature type="region of interest" description="Disordered" evidence="1">
    <location>
        <begin position="1"/>
        <end position="64"/>
    </location>
</feature>
<organism evidence="2 3">
    <name type="scientific">Parnassius mnemosyne</name>
    <name type="common">clouded apollo</name>
    <dbReference type="NCBI Taxonomy" id="213953"/>
    <lineage>
        <taxon>Eukaryota</taxon>
        <taxon>Metazoa</taxon>
        <taxon>Ecdysozoa</taxon>
        <taxon>Arthropoda</taxon>
        <taxon>Hexapoda</taxon>
        <taxon>Insecta</taxon>
        <taxon>Pterygota</taxon>
        <taxon>Neoptera</taxon>
        <taxon>Endopterygota</taxon>
        <taxon>Lepidoptera</taxon>
        <taxon>Glossata</taxon>
        <taxon>Ditrysia</taxon>
        <taxon>Papilionoidea</taxon>
        <taxon>Papilionidae</taxon>
        <taxon>Parnassiinae</taxon>
        <taxon>Parnassini</taxon>
        <taxon>Parnassius</taxon>
        <taxon>Driopa</taxon>
    </lineage>
</organism>
<feature type="compositionally biased region" description="Pro residues" evidence="1">
    <location>
        <begin position="215"/>
        <end position="227"/>
    </location>
</feature>
<feature type="region of interest" description="Disordered" evidence="1">
    <location>
        <begin position="171"/>
        <end position="236"/>
    </location>
</feature>
<keyword evidence="3" id="KW-1185">Reference proteome</keyword>
<reference evidence="2 3" key="1">
    <citation type="submission" date="2023-11" db="EMBL/GenBank/DDBJ databases">
        <authorList>
            <person name="Hedman E."/>
            <person name="Englund M."/>
            <person name="Stromberg M."/>
            <person name="Nyberg Akerstrom W."/>
            <person name="Nylinder S."/>
            <person name="Jareborg N."/>
            <person name="Kallberg Y."/>
            <person name="Kronander E."/>
        </authorList>
    </citation>
    <scope>NUCLEOTIDE SEQUENCE [LARGE SCALE GENOMIC DNA]</scope>
</reference>
<feature type="compositionally biased region" description="Polar residues" evidence="1">
    <location>
        <begin position="198"/>
        <end position="214"/>
    </location>
</feature>
<dbReference type="AlphaFoldDB" id="A0AAV1KXD9"/>
<evidence type="ECO:0000313" key="2">
    <source>
        <dbReference type="EMBL" id="CAK1587691.1"/>
    </source>
</evidence>